<protein>
    <recommendedName>
        <fullName evidence="8 10">Phosphate acyltransferase</fullName>
        <ecNumber evidence="8 10">2.3.1.274</ecNumber>
    </recommendedName>
    <alternativeName>
        <fullName evidence="10">Acyl-ACP phosphotransacylase</fullName>
    </alternativeName>
    <alternativeName>
        <fullName evidence="10">Acyl-[acyl-carrier-protein]--phosphate acyltransferase</fullName>
    </alternativeName>
    <alternativeName>
        <fullName evidence="10">Phosphate-acyl-ACP acyltransferase</fullName>
    </alternativeName>
</protein>
<comment type="pathway">
    <text evidence="10">Lipid metabolism; phospholipid metabolism.</text>
</comment>
<organism evidence="11 12">
    <name type="scientific">Aliikangiella maris</name>
    <dbReference type="NCBI Taxonomy" id="3162458"/>
    <lineage>
        <taxon>Bacteria</taxon>
        <taxon>Pseudomonadati</taxon>
        <taxon>Pseudomonadota</taxon>
        <taxon>Gammaproteobacteria</taxon>
        <taxon>Oceanospirillales</taxon>
        <taxon>Pleioneaceae</taxon>
        <taxon>Aliikangiella</taxon>
    </lineage>
</organism>
<dbReference type="SUPFAM" id="SSF53659">
    <property type="entry name" value="Isocitrate/Isopropylmalate dehydrogenase-like"/>
    <property type="match status" value="1"/>
</dbReference>
<evidence type="ECO:0000313" key="11">
    <source>
        <dbReference type="EMBL" id="MET1255573.1"/>
    </source>
</evidence>
<comment type="subunit">
    <text evidence="9 10">Homodimer. Probably interacts with PlsY.</text>
</comment>
<dbReference type="Gene3D" id="3.40.718.10">
    <property type="entry name" value="Isopropylmalate Dehydrogenase"/>
    <property type="match status" value="1"/>
</dbReference>
<proteinExistence type="inferred from homology"/>
<dbReference type="GO" id="GO:0043811">
    <property type="term" value="F:phosphate:acyl-[acyl carrier protein] acyltransferase activity"/>
    <property type="evidence" value="ECO:0007669"/>
    <property type="project" value="UniProtKB-EC"/>
</dbReference>
<keyword evidence="3 10" id="KW-0444">Lipid biosynthesis</keyword>
<dbReference type="NCBIfam" id="TIGR00182">
    <property type="entry name" value="plsX"/>
    <property type="match status" value="1"/>
</dbReference>
<comment type="function">
    <text evidence="10">Catalyzes the reversible formation of acyl-phosphate (acyl-PO(4)) from acyl-[acyl-carrier-protein] (acyl-ACP). This enzyme utilizes acyl-ACP as fatty acyl donor, but not acyl-CoA.</text>
</comment>
<keyword evidence="4 10" id="KW-0808">Transferase</keyword>
<gene>
    <name evidence="10 11" type="primary">plsX</name>
    <name evidence="11" type="ORF">ABVT43_10575</name>
</gene>
<keyword evidence="5 10" id="KW-0443">Lipid metabolism</keyword>
<comment type="subcellular location">
    <subcellularLocation>
        <location evidence="10">Cytoplasm</location>
    </subcellularLocation>
    <text evidence="10">Associated with the membrane possibly through PlsY.</text>
</comment>
<evidence type="ECO:0000313" key="12">
    <source>
        <dbReference type="Proteomes" id="UP001548189"/>
    </source>
</evidence>
<keyword evidence="6 10" id="KW-0594">Phospholipid biosynthesis</keyword>
<dbReference type="EC" id="2.3.1.274" evidence="8 10"/>
<reference evidence="11 12" key="1">
    <citation type="submission" date="2024-06" db="EMBL/GenBank/DDBJ databases">
        <authorList>
            <person name="Li F."/>
        </authorList>
    </citation>
    <scope>NUCLEOTIDE SEQUENCE [LARGE SCALE GENOMIC DNA]</scope>
    <source>
        <strain evidence="11 12">GXAS 311</strain>
    </source>
</reference>
<comment type="caution">
    <text evidence="11">The sequence shown here is derived from an EMBL/GenBank/DDBJ whole genome shotgun (WGS) entry which is preliminary data.</text>
</comment>
<comment type="similarity">
    <text evidence="10">Belongs to the PlsX family.</text>
</comment>
<keyword evidence="12" id="KW-1185">Reference proteome</keyword>
<evidence type="ECO:0000256" key="1">
    <source>
        <dbReference type="ARBA" id="ARBA00001232"/>
    </source>
</evidence>
<dbReference type="PANTHER" id="PTHR30100:SF1">
    <property type="entry name" value="PHOSPHATE ACYLTRANSFERASE"/>
    <property type="match status" value="1"/>
</dbReference>
<comment type="catalytic activity">
    <reaction evidence="1 10">
        <text>a fatty acyl-[ACP] + phosphate = an acyl phosphate + holo-[ACP]</text>
        <dbReference type="Rhea" id="RHEA:42292"/>
        <dbReference type="Rhea" id="RHEA-COMP:9685"/>
        <dbReference type="Rhea" id="RHEA-COMP:14125"/>
        <dbReference type="ChEBI" id="CHEBI:43474"/>
        <dbReference type="ChEBI" id="CHEBI:59918"/>
        <dbReference type="ChEBI" id="CHEBI:64479"/>
        <dbReference type="ChEBI" id="CHEBI:138651"/>
        <dbReference type="EC" id="2.3.1.274"/>
    </reaction>
</comment>
<evidence type="ECO:0000256" key="5">
    <source>
        <dbReference type="ARBA" id="ARBA00023098"/>
    </source>
</evidence>
<dbReference type="HAMAP" id="MF_00019">
    <property type="entry name" value="PlsX"/>
    <property type="match status" value="1"/>
</dbReference>
<evidence type="ECO:0000256" key="9">
    <source>
        <dbReference type="ARBA" id="ARBA00046608"/>
    </source>
</evidence>
<evidence type="ECO:0000256" key="2">
    <source>
        <dbReference type="ARBA" id="ARBA00022490"/>
    </source>
</evidence>
<evidence type="ECO:0000256" key="7">
    <source>
        <dbReference type="ARBA" id="ARBA00023264"/>
    </source>
</evidence>
<dbReference type="InterPro" id="IPR003664">
    <property type="entry name" value="FA_synthesis"/>
</dbReference>
<dbReference type="PIRSF" id="PIRSF002465">
    <property type="entry name" value="Phsphlp_syn_PlsX"/>
    <property type="match status" value="1"/>
</dbReference>
<dbReference type="PANTHER" id="PTHR30100">
    <property type="entry name" value="FATTY ACID/PHOSPHOLIPID SYNTHESIS PROTEIN PLSX"/>
    <property type="match status" value="1"/>
</dbReference>
<dbReference type="EMBL" id="JBEVCJ010000011">
    <property type="protein sequence ID" value="MET1255573.1"/>
    <property type="molecule type" value="Genomic_DNA"/>
</dbReference>
<accession>A0ABV2BUG9</accession>
<evidence type="ECO:0000256" key="10">
    <source>
        <dbReference type="HAMAP-Rule" id="MF_00019"/>
    </source>
</evidence>
<keyword evidence="11" id="KW-0012">Acyltransferase</keyword>
<evidence type="ECO:0000256" key="6">
    <source>
        <dbReference type="ARBA" id="ARBA00023209"/>
    </source>
</evidence>
<sequence>MTDVIIAIDCMGGDFGPSVTIPSVKKILKGYSNVAFHLFGDITQITHHLKVNKILGHSRIRITGSIDDVTMNDQPAVALKSKKTSSMRLALEAVRDGQANACVSAGNTGALMAISRFVLKMLPGIDRPAIISAIPTLKNDHVYLLDLGANVVCDEKRLTQFAIMGNELAKCVDKVDSPKVGLLNVGEEDNKGSEKLRRAAELIGSIESINYAGFVEGNQIFSGDYQVIVTDGFTGNNVLKATEGLTHYLANKIKLAFERNWWAKFCGILAKPVIHAFKAEVNPEKYNGACLVGLRGIVIKSHGSANVHATCCAIEEAILQSYQKIPQVIRESLQQASEKLV</sequence>
<evidence type="ECO:0000256" key="3">
    <source>
        <dbReference type="ARBA" id="ARBA00022516"/>
    </source>
</evidence>
<name>A0ABV2BUG9_9GAMM</name>
<keyword evidence="7 10" id="KW-1208">Phospholipid metabolism</keyword>
<evidence type="ECO:0000256" key="4">
    <source>
        <dbReference type="ARBA" id="ARBA00022679"/>
    </source>
</evidence>
<evidence type="ECO:0000256" key="8">
    <source>
        <dbReference type="ARBA" id="ARBA00024069"/>
    </source>
</evidence>
<dbReference type="Proteomes" id="UP001548189">
    <property type="component" value="Unassembled WGS sequence"/>
</dbReference>
<keyword evidence="2 10" id="KW-0963">Cytoplasm</keyword>
<dbReference type="Pfam" id="PF02504">
    <property type="entry name" value="FA_synthesis"/>
    <property type="match status" value="1"/>
</dbReference>
<dbReference type="InterPro" id="IPR012281">
    <property type="entry name" value="Phospholipid_synth_PlsX-like"/>
</dbReference>
<dbReference type="RefSeq" id="WP_353896158.1">
    <property type="nucleotide sequence ID" value="NZ_JBEVCJ010000011.1"/>
</dbReference>